<dbReference type="Proteomes" id="UP000187609">
    <property type="component" value="Unassembled WGS sequence"/>
</dbReference>
<comment type="caution">
    <text evidence="2">The sequence shown here is derived from an EMBL/GenBank/DDBJ whole genome shotgun (WGS) entry which is preliminary data.</text>
</comment>
<keyword evidence="1" id="KW-0812">Transmembrane</keyword>
<organism evidence="2 3">
    <name type="scientific">Nicotiana attenuata</name>
    <name type="common">Coyote tobacco</name>
    <dbReference type="NCBI Taxonomy" id="49451"/>
    <lineage>
        <taxon>Eukaryota</taxon>
        <taxon>Viridiplantae</taxon>
        <taxon>Streptophyta</taxon>
        <taxon>Embryophyta</taxon>
        <taxon>Tracheophyta</taxon>
        <taxon>Spermatophyta</taxon>
        <taxon>Magnoliopsida</taxon>
        <taxon>eudicotyledons</taxon>
        <taxon>Gunneridae</taxon>
        <taxon>Pentapetalae</taxon>
        <taxon>asterids</taxon>
        <taxon>lamiids</taxon>
        <taxon>Solanales</taxon>
        <taxon>Solanaceae</taxon>
        <taxon>Nicotianoideae</taxon>
        <taxon>Nicotianeae</taxon>
        <taxon>Nicotiana</taxon>
    </lineage>
</organism>
<keyword evidence="1" id="KW-0472">Membrane</keyword>
<dbReference type="AlphaFoldDB" id="A0A314KTH6"/>
<reference evidence="2" key="1">
    <citation type="submission" date="2016-11" db="EMBL/GenBank/DDBJ databases">
        <title>The genome of Nicotiana attenuata.</title>
        <authorList>
            <person name="Xu S."/>
            <person name="Brockmoeller T."/>
            <person name="Gaquerel E."/>
            <person name="Navarro A."/>
            <person name="Kuhl H."/>
            <person name="Gase K."/>
            <person name="Ling Z."/>
            <person name="Zhou W."/>
            <person name="Kreitzer C."/>
            <person name="Stanke M."/>
            <person name="Tang H."/>
            <person name="Lyons E."/>
            <person name="Pandey P."/>
            <person name="Pandey S.P."/>
            <person name="Timmermann B."/>
            <person name="Baldwin I.T."/>
        </authorList>
    </citation>
    <scope>NUCLEOTIDE SEQUENCE [LARGE SCALE GENOMIC DNA]</scope>
    <source>
        <strain evidence="2">UT</strain>
    </source>
</reference>
<sequence>MISYKGEIIEFMQKYIHFSFSSYFVSSDLLFPFFPPLISAFLDDRLGDMQTFILYFVQDLVTSSYTESYANKVSSHEQKATFLVSVLLFGLKLIQV</sequence>
<evidence type="ECO:0000313" key="3">
    <source>
        <dbReference type="Proteomes" id="UP000187609"/>
    </source>
</evidence>
<protein>
    <submittedName>
        <fullName evidence="2">Uncharacterized protein</fullName>
    </submittedName>
</protein>
<proteinExistence type="predicted"/>
<name>A0A314KTH6_NICAT</name>
<gene>
    <name evidence="2" type="ORF">A4A49_33924</name>
</gene>
<keyword evidence="3" id="KW-1185">Reference proteome</keyword>
<dbReference type="EMBL" id="MJEQ01001141">
    <property type="protein sequence ID" value="OIT32059.1"/>
    <property type="molecule type" value="Genomic_DNA"/>
</dbReference>
<dbReference type="Gramene" id="OIT32059">
    <property type="protein sequence ID" value="OIT32059"/>
    <property type="gene ID" value="A4A49_33924"/>
</dbReference>
<keyword evidence="1" id="KW-1133">Transmembrane helix</keyword>
<accession>A0A314KTH6</accession>
<evidence type="ECO:0000313" key="2">
    <source>
        <dbReference type="EMBL" id="OIT32059.1"/>
    </source>
</evidence>
<evidence type="ECO:0000256" key="1">
    <source>
        <dbReference type="SAM" id="Phobius"/>
    </source>
</evidence>
<feature type="transmembrane region" description="Helical" evidence="1">
    <location>
        <begin position="20"/>
        <end position="42"/>
    </location>
</feature>